<reference evidence="4 5" key="1">
    <citation type="submission" date="2019-12" db="EMBL/GenBank/DDBJ databases">
        <title>Auraticoccus cholistani sp. nov., an actinomycete isolated from soil of Cholistan desert.</title>
        <authorList>
            <person name="Cheema M.T."/>
        </authorList>
    </citation>
    <scope>NUCLEOTIDE SEQUENCE [LARGE SCALE GENOMIC DNA]</scope>
    <source>
        <strain evidence="4 5">F435</strain>
    </source>
</reference>
<protein>
    <submittedName>
        <fullName evidence="4">Glycosyltransferase</fullName>
    </submittedName>
</protein>
<keyword evidence="5" id="KW-1185">Reference proteome</keyword>
<proteinExistence type="predicted"/>
<dbReference type="InterPro" id="IPR050194">
    <property type="entry name" value="Glycosyltransferase_grp1"/>
</dbReference>
<feature type="domain" description="Glycosyltransferase subfamily 4-like N-terminal" evidence="3">
    <location>
        <begin position="91"/>
        <end position="193"/>
    </location>
</feature>
<name>A0A6A9V1P2_9ACTN</name>
<dbReference type="GO" id="GO:1901137">
    <property type="term" value="P:carbohydrate derivative biosynthetic process"/>
    <property type="evidence" value="ECO:0007669"/>
    <property type="project" value="UniProtKB-ARBA"/>
</dbReference>
<accession>A0A6A9V1P2</accession>
<dbReference type="Pfam" id="PF13692">
    <property type="entry name" value="Glyco_trans_1_4"/>
    <property type="match status" value="1"/>
</dbReference>
<evidence type="ECO:0000313" key="4">
    <source>
        <dbReference type="EMBL" id="MVA77494.1"/>
    </source>
</evidence>
<dbReference type="Gene3D" id="3.40.50.2000">
    <property type="entry name" value="Glycogen Phosphorylase B"/>
    <property type="match status" value="2"/>
</dbReference>
<gene>
    <name evidence="4" type="ORF">GC722_15930</name>
</gene>
<comment type="caution">
    <text evidence="4">The sequence shown here is derived from an EMBL/GenBank/DDBJ whole genome shotgun (WGS) entry which is preliminary data.</text>
</comment>
<dbReference type="InterPro" id="IPR028098">
    <property type="entry name" value="Glyco_trans_4-like_N"/>
</dbReference>
<evidence type="ECO:0000256" key="2">
    <source>
        <dbReference type="ARBA" id="ARBA00022679"/>
    </source>
</evidence>
<dbReference type="GO" id="GO:0016757">
    <property type="term" value="F:glycosyltransferase activity"/>
    <property type="evidence" value="ECO:0007669"/>
    <property type="project" value="UniProtKB-KW"/>
</dbReference>
<evidence type="ECO:0000313" key="5">
    <source>
        <dbReference type="Proteomes" id="UP000435304"/>
    </source>
</evidence>
<dbReference type="EMBL" id="WPCU01000010">
    <property type="protein sequence ID" value="MVA77494.1"/>
    <property type="molecule type" value="Genomic_DNA"/>
</dbReference>
<dbReference type="Proteomes" id="UP000435304">
    <property type="component" value="Unassembled WGS sequence"/>
</dbReference>
<organism evidence="4 5">
    <name type="scientific">Auraticoccus cholistanensis</name>
    <dbReference type="NCBI Taxonomy" id="2656650"/>
    <lineage>
        <taxon>Bacteria</taxon>
        <taxon>Bacillati</taxon>
        <taxon>Actinomycetota</taxon>
        <taxon>Actinomycetes</taxon>
        <taxon>Propionibacteriales</taxon>
        <taxon>Propionibacteriaceae</taxon>
        <taxon>Auraticoccus</taxon>
    </lineage>
</organism>
<evidence type="ECO:0000256" key="1">
    <source>
        <dbReference type="ARBA" id="ARBA00022676"/>
    </source>
</evidence>
<keyword evidence="1" id="KW-0328">Glycosyltransferase</keyword>
<dbReference type="PANTHER" id="PTHR45947">
    <property type="entry name" value="SULFOQUINOVOSYL TRANSFERASE SQD2"/>
    <property type="match status" value="1"/>
</dbReference>
<dbReference type="Pfam" id="PF13439">
    <property type="entry name" value="Glyco_transf_4"/>
    <property type="match status" value="1"/>
</dbReference>
<dbReference type="AlphaFoldDB" id="A0A6A9V1P2"/>
<sequence>MYPRFSETFVLHEMLAREADGEQLEVFSLRLPVDGHFHAELSRLRAPVTYLPVGRSAGEVWEAVRGALADGLMGPHHPGVQALLGEEAGVATQALALAREVRRRGITSLHAHFASVSTSVARLASLLTGVPFTFTAHAKDIFHEEVADDDLARKLADAAAVVTISDHNHHHLRDRFPEAATRLHRVHNGIDLESFGYSDPAGRPAGVVAVGRLVEKKGFDTLLDAVALLRAEGVQAPLTLVGAGPLAPALAEQRQRLGLVGVQLLGPMPQHEVRRLVAGAAVFAAPCRVGSDGNRDGLPTVLLEAMALGTPCVATPVTGIPEAVQDEVTGLLVEPDDAVALAAALRRLLEQPLLRRSLAVRARQRVEEGFDVRRQAAEVARLTVPAPVGGAR</sequence>
<dbReference type="CDD" id="cd03801">
    <property type="entry name" value="GT4_PimA-like"/>
    <property type="match status" value="1"/>
</dbReference>
<keyword evidence="2 4" id="KW-0808">Transferase</keyword>
<dbReference type="PANTHER" id="PTHR45947:SF14">
    <property type="entry name" value="SLL1723 PROTEIN"/>
    <property type="match status" value="1"/>
</dbReference>
<evidence type="ECO:0000259" key="3">
    <source>
        <dbReference type="Pfam" id="PF13439"/>
    </source>
</evidence>
<dbReference type="SUPFAM" id="SSF53756">
    <property type="entry name" value="UDP-Glycosyltransferase/glycogen phosphorylase"/>
    <property type="match status" value="1"/>
</dbReference>